<dbReference type="GO" id="GO:0004103">
    <property type="term" value="F:choline kinase activity"/>
    <property type="evidence" value="ECO:0007669"/>
    <property type="project" value="TreeGrafter"/>
</dbReference>
<feature type="signal peptide" evidence="3">
    <location>
        <begin position="1"/>
        <end position="20"/>
    </location>
</feature>
<protein>
    <submittedName>
        <fullName evidence="4">Phosphotransferase enzyme family protein</fullName>
        <ecNumber evidence="4">2.7.1.82</ecNumber>
    </submittedName>
</protein>
<keyword evidence="3" id="KW-0732">Signal</keyword>
<dbReference type="InterPro" id="IPR011009">
    <property type="entry name" value="Kinase-like_dom_sf"/>
</dbReference>
<keyword evidence="4" id="KW-0808">Transferase</keyword>
<feature type="region of interest" description="Disordered" evidence="2">
    <location>
        <begin position="41"/>
        <end position="109"/>
    </location>
</feature>
<comment type="caution">
    <text evidence="4">The sequence shown here is derived from an EMBL/GenBank/DDBJ whole genome shotgun (WGS) entry which is preliminary data.</text>
</comment>
<dbReference type="Pfam" id="PF01633">
    <property type="entry name" value="Choline_kinase"/>
    <property type="match status" value="2"/>
</dbReference>
<evidence type="ECO:0000313" key="5">
    <source>
        <dbReference type="Proteomes" id="UP000028837"/>
    </source>
</evidence>
<dbReference type="PANTHER" id="PTHR22603">
    <property type="entry name" value="CHOLINE/ETHANOALAMINE KINASE"/>
    <property type="match status" value="1"/>
</dbReference>
<evidence type="ECO:0000256" key="3">
    <source>
        <dbReference type="SAM" id="SignalP"/>
    </source>
</evidence>
<dbReference type="OrthoDB" id="3649325at2759"/>
<sequence length="630" mass="69411">MQVLACVLGIVCLYLRTAPASPSGAGSLFLVASGAQTEPAVDDSAVQQGSTAETSVAPTHLRGSDGALRTQTPQARPLAEMSAQQTEATAGAAAKDPSMPGHHGDPHLNDDVAKVQSFIGCCVKGWENLPESSLRVTVLSGGLSNRLFAVDALPPPEARTGSNPMGHALEAPERSSSGKRHTHCPCGNSRQEPPETAASNSLSVTRDQTQPPQRVLVRLYGHGQEHTFFDAAEERRVFKLLGDMGLAPKCLAEFPGGRVETWIVGQALKRTELQNEAVQKQVVDLLADFHQTILPPSGSKYSADPAWCRWVQQLPQAFSGHRTSEDCNSEQEDPFVRPRCDFAFCRLDAWAEDAKKGSPSRLQVGTQIPPLHASISRGVSTDAAEANGVVTPEVTGPSSLLSPAEKRHLDRVGLLQYYTEEAKKLEEVLLARVKYELDPERVREVYGSPEAWRLLSGASIVFSHNDVQENNVMQHDDGVLQMIDFEYSGRNFRSYDMGNLFREMTIDYADVQMYPFFSVHLTDYPSLPVRRRFITHYLNRLLTVYGSTSGVLAVIPRGTISKAMVDNFEVMVEFSGLISDLLWAFWSLAQMPDAEPSDEFSHMQYVLSRLTLYELKKSELIRRGLFPARK</sequence>
<dbReference type="EC" id="2.7.1.82" evidence="4"/>
<dbReference type="PANTHER" id="PTHR22603:SF93">
    <property type="entry name" value="RE24176P"/>
    <property type="match status" value="1"/>
</dbReference>
<organism evidence="4 5">
    <name type="scientific">Toxoplasma gondii GAB2-2007-GAL-DOM2</name>
    <dbReference type="NCBI Taxonomy" id="1130820"/>
    <lineage>
        <taxon>Eukaryota</taxon>
        <taxon>Sar</taxon>
        <taxon>Alveolata</taxon>
        <taxon>Apicomplexa</taxon>
        <taxon>Conoidasida</taxon>
        <taxon>Coccidia</taxon>
        <taxon>Eucoccidiorida</taxon>
        <taxon>Eimeriorina</taxon>
        <taxon>Sarcocystidae</taxon>
        <taxon>Toxoplasma</taxon>
    </lineage>
</organism>
<feature type="region of interest" description="Disordered" evidence="2">
    <location>
        <begin position="154"/>
        <end position="210"/>
    </location>
</feature>
<name>A0A086JKJ3_TOXGO</name>
<dbReference type="Gene3D" id="3.30.200.20">
    <property type="entry name" value="Phosphorylase Kinase, domain 1"/>
    <property type="match status" value="1"/>
</dbReference>
<accession>A0A086JKJ3</accession>
<feature type="compositionally biased region" description="Low complexity" evidence="2">
    <location>
        <begin position="83"/>
        <end position="94"/>
    </location>
</feature>
<dbReference type="Proteomes" id="UP000028837">
    <property type="component" value="Unassembled WGS sequence"/>
</dbReference>
<reference evidence="4 5" key="1">
    <citation type="submission" date="2014-02" db="EMBL/GenBank/DDBJ databases">
        <authorList>
            <person name="Sibley D."/>
            <person name="Venepally P."/>
            <person name="Karamycheva S."/>
            <person name="Hadjithomas M."/>
            <person name="Khan A."/>
            <person name="Brunk B."/>
            <person name="Roos D."/>
            <person name="Caler E."/>
            <person name="Lorenzi H."/>
        </authorList>
    </citation>
    <scope>NUCLEOTIDE SEQUENCE [LARGE SCALE GENOMIC DNA]</scope>
    <source>
        <strain evidence="4 5">GAB2-2007-GAL-DOM2</strain>
    </source>
</reference>
<dbReference type="SUPFAM" id="SSF56112">
    <property type="entry name" value="Protein kinase-like (PK-like)"/>
    <property type="match status" value="2"/>
</dbReference>
<evidence type="ECO:0000313" key="4">
    <source>
        <dbReference type="EMBL" id="KFG32661.1"/>
    </source>
</evidence>
<evidence type="ECO:0000256" key="2">
    <source>
        <dbReference type="SAM" id="MobiDB-lite"/>
    </source>
</evidence>
<dbReference type="VEuPathDB" id="ToxoDB:TGDOM2_320630"/>
<dbReference type="EMBL" id="AHZU02001404">
    <property type="protein sequence ID" value="KFG32661.1"/>
    <property type="molecule type" value="Genomic_DNA"/>
</dbReference>
<dbReference type="GO" id="GO:0005737">
    <property type="term" value="C:cytoplasm"/>
    <property type="evidence" value="ECO:0007669"/>
    <property type="project" value="TreeGrafter"/>
</dbReference>
<proteinExistence type="inferred from homology"/>
<feature type="compositionally biased region" description="Polar residues" evidence="2">
    <location>
        <begin position="197"/>
        <end position="210"/>
    </location>
</feature>
<dbReference type="Gene3D" id="3.90.1200.10">
    <property type="match status" value="1"/>
</dbReference>
<evidence type="ECO:0000256" key="1">
    <source>
        <dbReference type="ARBA" id="ARBA00038211"/>
    </source>
</evidence>
<feature type="chain" id="PRO_5001808394" evidence="3">
    <location>
        <begin position="21"/>
        <end position="630"/>
    </location>
</feature>
<feature type="compositionally biased region" description="Polar residues" evidence="2">
    <location>
        <begin position="45"/>
        <end position="57"/>
    </location>
</feature>
<dbReference type="AlphaFoldDB" id="A0A086JKJ3"/>
<gene>
    <name evidence="4" type="ORF">TGDOM2_320630</name>
</gene>
<dbReference type="GO" id="GO:0004305">
    <property type="term" value="F:ethanolamine kinase activity"/>
    <property type="evidence" value="ECO:0007669"/>
    <property type="project" value="UniProtKB-EC"/>
</dbReference>
<comment type="similarity">
    <text evidence="1">Belongs to the choline/ethanolamine kinase family.</text>
</comment>
<dbReference type="GO" id="GO:0006646">
    <property type="term" value="P:phosphatidylethanolamine biosynthetic process"/>
    <property type="evidence" value="ECO:0007669"/>
    <property type="project" value="TreeGrafter"/>
</dbReference>